<reference evidence="3 5" key="1">
    <citation type="submission" date="2008-03" db="EMBL/GenBank/DDBJ databases">
        <title>Annotation of Ixodes scapularis.</title>
        <authorList>
            <consortium name="Ixodes scapularis Genome Project Consortium"/>
            <person name="Caler E."/>
            <person name="Hannick L.I."/>
            <person name="Bidwell S."/>
            <person name="Joardar V."/>
            <person name="Thiagarajan M."/>
            <person name="Amedeo P."/>
            <person name="Galinsky K.J."/>
            <person name="Schobel S."/>
            <person name="Inman J."/>
            <person name="Hostetler J."/>
            <person name="Miller J."/>
            <person name="Hammond M."/>
            <person name="Megy K."/>
            <person name="Lawson D."/>
            <person name="Kodira C."/>
            <person name="Sutton G."/>
            <person name="Meyer J."/>
            <person name="Hill C.A."/>
            <person name="Birren B."/>
            <person name="Nene V."/>
            <person name="Collins F."/>
            <person name="Alarcon-Chaidez F."/>
            <person name="Wikel S."/>
            <person name="Strausberg R."/>
        </authorList>
    </citation>
    <scope>NUCLEOTIDE SEQUENCE [LARGE SCALE GENOMIC DNA]</scope>
    <source>
        <strain evidence="5">Wikel</strain>
        <strain evidence="3">Wikel colony</strain>
    </source>
</reference>
<dbReference type="VEuPathDB" id="VectorBase:ISCI021988"/>
<organism>
    <name type="scientific">Ixodes scapularis</name>
    <name type="common">Black-legged tick</name>
    <name type="synonym">Deer tick</name>
    <dbReference type="NCBI Taxonomy" id="6945"/>
    <lineage>
        <taxon>Eukaryota</taxon>
        <taxon>Metazoa</taxon>
        <taxon>Ecdysozoa</taxon>
        <taxon>Arthropoda</taxon>
        <taxon>Chelicerata</taxon>
        <taxon>Arachnida</taxon>
        <taxon>Acari</taxon>
        <taxon>Parasitiformes</taxon>
        <taxon>Ixodida</taxon>
        <taxon>Ixodoidea</taxon>
        <taxon>Ixodidae</taxon>
        <taxon>Ixodinae</taxon>
        <taxon>Ixodes</taxon>
    </lineage>
</organism>
<dbReference type="EMBL" id="DS928434">
    <property type="protein sequence ID" value="EEC17766.1"/>
    <property type="molecule type" value="Genomic_DNA"/>
</dbReference>
<sequence>MALFAFATSFVIFLVLGLVLVNLHLKQDVAQPPASNADEEANETSVASEANLTDSVTEDVTEPAWMWIEKRSGKDSQNRLVHEKKPFCRRWQDGVAKGQE</sequence>
<dbReference type="AlphaFoldDB" id="B7QFZ4"/>
<feature type="chain" id="PRO_5014568321" description="Secreted protein" evidence="2">
    <location>
        <begin position="18"/>
        <end position="100"/>
    </location>
</feature>
<dbReference type="EnsemblMetazoa" id="ISCW021988-RA">
    <property type="protein sequence ID" value="ISCW021988-PA"/>
    <property type="gene ID" value="ISCW021988"/>
</dbReference>
<dbReference type="EMBL" id="ABJB010082690">
    <property type="status" value="NOT_ANNOTATED_CDS"/>
    <property type="molecule type" value="Genomic_DNA"/>
</dbReference>
<name>B7QFZ4_IXOSC</name>
<dbReference type="VEuPathDB" id="VectorBase:ISCP_011065"/>
<proteinExistence type="predicted"/>
<evidence type="ECO:0000256" key="2">
    <source>
        <dbReference type="SAM" id="SignalP"/>
    </source>
</evidence>
<dbReference type="EMBL" id="ABJB010386213">
    <property type="status" value="NOT_ANNOTATED_CDS"/>
    <property type="molecule type" value="Genomic_DNA"/>
</dbReference>
<dbReference type="PaxDb" id="6945-B7QFZ4"/>
<feature type="compositionally biased region" description="Polar residues" evidence="1">
    <location>
        <begin position="43"/>
        <end position="55"/>
    </location>
</feature>
<keyword evidence="5" id="KW-1185">Reference proteome</keyword>
<feature type="region of interest" description="Disordered" evidence="1">
    <location>
        <begin position="31"/>
        <end position="58"/>
    </location>
</feature>
<gene>
    <name evidence="3" type="ORF">IscW_ISCW021988</name>
</gene>
<protein>
    <recommendedName>
        <fullName evidence="6">Secreted protein</fullName>
    </recommendedName>
</protein>
<dbReference type="VEuPathDB" id="VectorBase:ISCW021988"/>
<dbReference type="InParanoid" id="B7QFZ4"/>
<dbReference type="Proteomes" id="UP000001555">
    <property type="component" value="Unassembled WGS sequence"/>
</dbReference>
<evidence type="ECO:0008006" key="6">
    <source>
        <dbReference type="Google" id="ProtNLM"/>
    </source>
</evidence>
<dbReference type="HOGENOM" id="CLU_2309097_0_0_1"/>
<evidence type="ECO:0000313" key="4">
    <source>
        <dbReference type="EnsemblMetazoa" id="ISCW021988-PA"/>
    </source>
</evidence>
<evidence type="ECO:0000313" key="3">
    <source>
        <dbReference type="EMBL" id="EEC17766.1"/>
    </source>
</evidence>
<feature type="signal peptide" evidence="2">
    <location>
        <begin position="1"/>
        <end position="17"/>
    </location>
</feature>
<reference evidence="4" key="2">
    <citation type="submission" date="2020-05" db="UniProtKB">
        <authorList>
            <consortium name="EnsemblMetazoa"/>
        </authorList>
    </citation>
    <scope>IDENTIFICATION</scope>
    <source>
        <strain evidence="4">wikel</strain>
    </source>
</reference>
<accession>B7QFZ4</accession>
<evidence type="ECO:0000313" key="5">
    <source>
        <dbReference type="Proteomes" id="UP000001555"/>
    </source>
</evidence>
<evidence type="ECO:0000256" key="1">
    <source>
        <dbReference type="SAM" id="MobiDB-lite"/>
    </source>
</evidence>
<keyword evidence="2" id="KW-0732">Signal</keyword>